<evidence type="ECO:0000256" key="3">
    <source>
        <dbReference type="ARBA" id="ARBA00022670"/>
    </source>
</evidence>
<evidence type="ECO:0000256" key="2">
    <source>
        <dbReference type="ARBA" id="ARBA00022645"/>
    </source>
</evidence>
<dbReference type="PIRSF" id="PIRSF028757">
    <property type="entry name" value="LD-carboxypeptidase"/>
    <property type="match status" value="1"/>
</dbReference>
<dbReference type="InterPro" id="IPR027461">
    <property type="entry name" value="Carboxypeptidase_A_C_sf"/>
</dbReference>
<proteinExistence type="inferred from homology"/>
<evidence type="ECO:0000256" key="1">
    <source>
        <dbReference type="ARBA" id="ARBA00010233"/>
    </source>
</evidence>
<evidence type="ECO:0000313" key="10">
    <source>
        <dbReference type="Proteomes" id="UP000635245"/>
    </source>
</evidence>
<reference evidence="9" key="1">
    <citation type="submission" date="2020-12" db="EMBL/GenBank/DDBJ databases">
        <title>Prauserella sp. ASG 168, a novel actinomycete isolated from cave rock.</title>
        <authorList>
            <person name="Suriyachadkun C."/>
        </authorList>
    </citation>
    <scope>NUCLEOTIDE SEQUENCE</scope>
    <source>
        <strain evidence="9">ASG 168</strain>
    </source>
</reference>
<keyword evidence="2" id="KW-0121">Carboxypeptidase</keyword>
<dbReference type="RefSeq" id="WP_200314089.1">
    <property type="nucleotide sequence ID" value="NZ_JAENJH010000001.1"/>
</dbReference>
<dbReference type="PANTHER" id="PTHR30237">
    <property type="entry name" value="MURAMOYLTETRAPEPTIDE CARBOXYPEPTIDASE"/>
    <property type="match status" value="1"/>
</dbReference>
<feature type="domain" description="LD-carboxypeptidase C-terminal" evidence="8">
    <location>
        <begin position="174"/>
        <end position="285"/>
    </location>
</feature>
<gene>
    <name evidence="9" type="ORF">JHE00_01890</name>
</gene>
<dbReference type="PANTHER" id="PTHR30237:SF2">
    <property type="entry name" value="MUREIN TETRAPEPTIDE CARBOXYPEPTIDASE"/>
    <property type="match status" value="1"/>
</dbReference>
<dbReference type="Pfam" id="PF17676">
    <property type="entry name" value="Peptidase_S66C"/>
    <property type="match status" value="1"/>
</dbReference>
<feature type="active site" description="Charge relay system" evidence="6">
    <location>
        <position position="205"/>
    </location>
</feature>
<dbReference type="InterPro" id="IPR027478">
    <property type="entry name" value="LdcA_N"/>
</dbReference>
<accession>A0A934QPJ5</accession>
<dbReference type="InterPro" id="IPR029062">
    <property type="entry name" value="Class_I_gatase-like"/>
</dbReference>
<dbReference type="EMBL" id="JAENJH010000001">
    <property type="protein sequence ID" value="MBK1783059.1"/>
    <property type="molecule type" value="Genomic_DNA"/>
</dbReference>
<evidence type="ECO:0000259" key="7">
    <source>
        <dbReference type="Pfam" id="PF02016"/>
    </source>
</evidence>
<comment type="caution">
    <text evidence="9">The sequence shown here is derived from an EMBL/GenBank/DDBJ whole genome shotgun (WGS) entry which is preliminary data.</text>
</comment>
<evidence type="ECO:0000256" key="6">
    <source>
        <dbReference type="PIRSR" id="PIRSR028757-1"/>
    </source>
</evidence>
<keyword evidence="10" id="KW-1185">Reference proteome</keyword>
<name>A0A934QPJ5_9PSEU</name>
<comment type="similarity">
    <text evidence="1">Belongs to the peptidase S66 family.</text>
</comment>
<dbReference type="Gene3D" id="3.40.50.10740">
    <property type="entry name" value="Class I glutamine amidotransferase-like"/>
    <property type="match status" value="1"/>
</dbReference>
<feature type="domain" description="LD-carboxypeptidase N-terminal" evidence="7">
    <location>
        <begin position="11"/>
        <end position="129"/>
    </location>
</feature>
<dbReference type="AlphaFoldDB" id="A0A934QPJ5"/>
<dbReference type="Proteomes" id="UP000635245">
    <property type="component" value="Unassembled WGS sequence"/>
</dbReference>
<feature type="active site" description="Charge relay system" evidence="6">
    <location>
        <position position="270"/>
    </location>
</feature>
<organism evidence="9 10">
    <name type="scientific">Prauserella cavernicola</name>
    <dbReference type="NCBI Taxonomy" id="2800127"/>
    <lineage>
        <taxon>Bacteria</taxon>
        <taxon>Bacillati</taxon>
        <taxon>Actinomycetota</taxon>
        <taxon>Actinomycetes</taxon>
        <taxon>Pseudonocardiales</taxon>
        <taxon>Pseudonocardiaceae</taxon>
        <taxon>Prauserella</taxon>
    </lineage>
</organism>
<dbReference type="GO" id="GO:0006508">
    <property type="term" value="P:proteolysis"/>
    <property type="evidence" value="ECO:0007669"/>
    <property type="project" value="UniProtKB-KW"/>
</dbReference>
<evidence type="ECO:0000259" key="8">
    <source>
        <dbReference type="Pfam" id="PF17676"/>
    </source>
</evidence>
<dbReference type="InterPro" id="IPR040449">
    <property type="entry name" value="Peptidase_S66_N"/>
</dbReference>
<dbReference type="SUPFAM" id="SSF52317">
    <property type="entry name" value="Class I glutamine amidotransferase-like"/>
    <property type="match status" value="1"/>
</dbReference>
<dbReference type="SUPFAM" id="SSF141986">
    <property type="entry name" value="LD-carboxypeptidase A C-terminal domain-like"/>
    <property type="match status" value="1"/>
</dbReference>
<keyword evidence="5" id="KW-0720">Serine protease</keyword>
<evidence type="ECO:0000256" key="5">
    <source>
        <dbReference type="ARBA" id="ARBA00022825"/>
    </source>
</evidence>
<feature type="active site" description="Nucleophile" evidence="6">
    <location>
        <position position="111"/>
    </location>
</feature>
<dbReference type="CDD" id="cd07025">
    <property type="entry name" value="Peptidase_S66"/>
    <property type="match status" value="1"/>
</dbReference>
<dbReference type="Gene3D" id="3.50.30.60">
    <property type="entry name" value="LD-carboxypeptidase A C-terminal domain-like"/>
    <property type="match status" value="1"/>
</dbReference>
<dbReference type="InterPro" id="IPR003507">
    <property type="entry name" value="S66_fam"/>
</dbReference>
<keyword evidence="3" id="KW-0645">Protease</keyword>
<protein>
    <submittedName>
        <fullName evidence="9">LD-carboxypeptidase</fullName>
    </submittedName>
</protein>
<evidence type="ECO:0000313" key="9">
    <source>
        <dbReference type="EMBL" id="MBK1783059.1"/>
    </source>
</evidence>
<sequence length="296" mass="31173">MRPALRPGDTVALVAPAGPVPAELLDAGVSVLESWGLNVRCLPVVRERHPEFGYLAGPDARRAADFQEAWLDPGVAAVIAARGGYGCQRMLDLLDWPALREAEPTVFAGSSDTTALHDAIATHLGLPTLFSPMPATVHFDPVGAEHLRASLFEPETVRVLRGPAAATLAGGRARGTTVGGNLSLLASSIGTPEYRPARDAIALLEDVGEEVYRLDRMLTQLLRAGWFSGVRGIALGSWAGCAPEDGLLELVWERLGPLGVPMVAELGFGHHRGALTVPLGVPAELDADAAELVVRA</sequence>
<dbReference type="Pfam" id="PF02016">
    <property type="entry name" value="Peptidase_S66"/>
    <property type="match status" value="1"/>
</dbReference>
<evidence type="ECO:0000256" key="4">
    <source>
        <dbReference type="ARBA" id="ARBA00022801"/>
    </source>
</evidence>
<dbReference type="GO" id="GO:0008236">
    <property type="term" value="F:serine-type peptidase activity"/>
    <property type="evidence" value="ECO:0007669"/>
    <property type="project" value="UniProtKB-KW"/>
</dbReference>
<dbReference type="InterPro" id="IPR040921">
    <property type="entry name" value="Peptidase_S66C"/>
</dbReference>
<keyword evidence="4" id="KW-0378">Hydrolase</keyword>
<dbReference type="GO" id="GO:0004180">
    <property type="term" value="F:carboxypeptidase activity"/>
    <property type="evidence" value="ECO:0007669"/>
    <property type="project" value="UniProtKB-KW"/>
</dbReference>